<dbReference type="SUPFAM" id="SSF50978">
    <property type="entry name" value="WD40 repeat-like"/>
    <property type="match status" value="1"/>
</dbReference>
<keyword evidence="4" id="KW-0539">Nucleus</keyword>
<dbReference type="OrthoDB" id="2161379at2759"/>
<dbReference type="InterPro" id="IPR051972">
    <property type="entry name" value="Glutamate-rich_WD_repeat"/>
</dbReference>
<dbReference type="EMBL" id="CP045899">
    <property type="protein sequence ID" value="QQP41582.1"/>
    <property type="molecule type" value="Genomic_DNA"/>
</dbReference>
<accession>A0A7T8H150</accession>
<feature type="region of interest" description="Disordered" evidence="7">
    <location>
        <begin position="1"/>
        <end position="58"/>
    </location>
</feature>
<name>A0A7T8H150_CALRO</name>
<evidence type="ECO:0000256" key="6">
    <source>
        <dbReference type="PROSITE-ProRule" id="PRU00221"/>
    </source>
</evidence>
<comment type="subcellular location">
    <subcellularLocation>
        <location evidence="1">Nucleus</location>
    </subcellularLocation>
</comment>
<evidence type="ECO:0000256" key="4">
    <source>
        <dbReference type="ARBA" id="ARBA00023242"/>
    </source>
</evidence>
<keyword evidence="10" id="KW-1185">Reference proteome</keyword>
<sequence>MSESEEARMEVEEKDDIVEDDSSSSSSEEEEEEENEEEVGEKQVYVPGTSLEDEESGNLEMDSSAYRVYHQASLGPPCLSFDVIADDLGSGPERCDNYPLSLYGVAGSQASKASSNALVLFKMSNLHSTGALKDSEDEDSDVEDEEVSPPEKMPQLRMASIKHHGAVNRIRYETLGSNPVAAVWSEKGFVSLWNLRTCLQKLEEAPTSDWYKDPGKDPLYKFTGHAGEGYALDWSPKAPGVLATGDVRSRIHIWRPNDSGSWNVDQRSLIGHRDSVEDIQWSPSEANVMASCSVDKSIRIWDVRARPDKACMLTVDKAHDSDVNVINWNRLEPFIVSGGDDGALKVWDLRQFDKRTPVATFKHHTQPVTSVEWHPTDATVFASAGEDDQVVIWDLSVEKDDVVKESKVADLPPQLLFIHQGLEDVKEIHWHRQIPGLMIATSHTGLDVFRTISV</sequence>
<feature type="repeat" description="WD" evidence="6">
    <location>
        <begin position="361"/>
        <end position="396"/>
    </location>
</feature>
<gene>
    <name evidence="9" type="ORF">FKW44_016001</name>
</gene>
<evidence type="ECO:0000313" key="9">
    <source>
        <dbReference type="EMBL" id="QQP41582.1"/>
    </source>
</evidence>
<dbReference type="Gene3D" id="2.130.10.10">
    <property type="entry name" value="YVTN repeat-like/Quinoprotein amine dehydrogenase"/>
    <property type="match status" value="1"/>
</dbReference>
<feature type="repeat" description="WD" evidence="6">
    <location>
        <begin position="316"/>
        <end position="350"/>
    </location>
</feature>
<dbReference type="PANTHER" id="PTHR45903">
    <property type="entry name" value="GLUTAMATE-RICH WD REPEAT-CONTAINING PROTEIN 1"/>
    <property type="match status" value="1"/>
</dbReference>
<evidence type="ECO:0000256" key="2">
    <source>
        <dbReference type="ARBA" id="ARBA00022574"/>
    </source>
</evidence>
<dbReference type="InterPro" id="IPR001680">
    <property type="entry name" value="WD40_rpt"/>
</dbReference>
<dbReference type="PROSITE" id="PS50082">
    <property type="entry name" value="WD_REPEATS_2"/>
    <property type="match status" value="3"/>
</dbReference>
<dbReference type="PANTHER" id="PTHR45903:SF1">
    <property type="entry name" value="GLUTAMATE-RICH WD REPEAT-CONTAINING PROTEIN 1"/>
    <property type="match status" value="1"/>
</dbReference>
<dbReference type="PRINTS" id="PR00320">
    <property type="entry name" value="GPROTEINBRPT"/>
</dbReference>
<dbReference type="Proteomes" id="UP000595437">
    <property type="component" value="Chromosome 10"/>
</dbReference>
<feature type="compositionally biased region" description="Basic and acidic residues" evidence="7">
    <location>
        <begin position="1"/>
        <end position="11"/>
    </location>
</feature>
<protein>
    <recommendedName>
        <fullName evidence="5">Glutamate-rich WD repeat-containing protein 1</fullName>
    </recommendedName>
</protein>
<dbReference type="InterPro" id="IPR020472">
    <property type="entry name" value="WD40_PAC1"/>
</dbReference>
<dbReference type="GO" id="GO:0005730">
    <property type="term" value="C:nucleolus"/>
    <property type="evidence" value="ECO:0007669"/>
    <property type="project" value="TreeGrafter"/>
</dbReference>
<dbReference type="PROSITE" id="PS00678">
    <property type="entry name" value="WD_REPEATS_1"/>
    <property type="match status" value="2"/>
</dbReference>
<dbReference type="InterPro" id="IPR019775">
    <property type="entry name" value="WD40_repeat_CS"/>
</dbReference>
<dbReference type="GO" id="GO:0042254">
    <property type="term" value="P:ribosome biogenesis"/>
    <property type="evidence" value="ECO:0007669"/>
    <property type="project" value="TreeGrafter"/>
</dbReference>
<organism evidence="9 10">
    <name type="scientific">Caligus rogercresseyi</name>
    <name type="common">Sea louse</name>
    <dbReference type="NCBI Taxonomy" id="217165"/>
    <lineage>
        <taxon>Eukaryota</taxon>
        <taxon>Metazoa</taxon>
        <taxon>Ecdysozoa</taxon>
        <taxon>Arthropoda</taxon>
        <taxon>Crustacea</taxon>
        <taxon>Multicrustacea</taxon>
        <taxon>Hexanauplia</taxon>
        <taxon>Copepoda</taxon>
        <taxon>Siphonostomatoida</taxon>
        <taxon>Caligidae</taxon>
        <taxon>Caligus</taxon>
    </lineage>
</organism>
<feature type="compositionally biased region" description="Acidic residues" evidence="7">
    <location>
        <begin position="135"/>
        <end position="148"/>
    </location>
</feature>
<dbReference type="PROSITE" id="PS50294">
    <property type="entry name" value="WD_REPEATS_REGION"/>
    <property type="match status" value="3"/>
</dbReference>
<dbReference type="InterPro" id="IPR036322">
    <property type="entry name" value="WD40_repeat_dom_sf"/>
</dbReference>
<evidence type="ECO:0000259" key="8">
    <source>
        <dbReference type="Pfam" id="PF12265"/>
    </source>
</evidence>
<dbReference type="AlphaFoldDB" id="A0A7T8H150"/>
<keyword evidence="3" id="KW-0677">Repeat</keyword>
<proteinExistence type="predicted"/>
<feature type="compositionally biased region" description="Acidic residues" evidence="7">
    <location>
        <begin position="12"/>
        <end position="39"/>
    </location>
</feature>
<evidence type="ECO:0000313" key="10">
    <source>
        <dbReference type="Proteomes" id="UP000595437"/>
    </source>
</evidence>
<dbReference type="Pfam" id="PF12265">
    <property type="entry name" value="CAF1C_H4-bd"/>
    <property type="match status" value="1"/>
</dbReference>
<feature type="region of interest" description="Disordered" evidence="7">
    <location>
        <begin position="129"/>
        <end position="152"/>
    </location>
</feature>
<feature type="repeat" description="WD" evidence="6">
    <location>
        <begin position="269"/>
        <end position="304"/>
    </location>
</feature>
<evidence type="ECO:0000256" key="3">
    <source>
        <dbReference type="ARBA" id="ARBA00022737"/>
    </source>
</evidence>
<dbReference type="InterPro" id="IPR015943">
    <property type="entry name" value="WD40/YVTN_repeat-like_dom_sf"/>
</dbReference>
<evidence type="ECO:0000256" key="7">
    <source>
        <dbReference type="SAM" id="MobiDB-lite"/>
    </source>
</evidence>
<feature type="domain" description="Histone-binding protein RBBP4-like N-terminal" evidence="8">
    <location>
        <begin position="59"/>
        <end position="127"/>
    </location>
</feature>
<evidence type="ECO:0000256" key="1">
    <source>
        <dbReference type="ARBA" id="ARBA00004123"/>
    </source>
</evidence>
<keyword evidence="2 6" id="KW-0853">WD repeat</keyword>
<dbReference type="InterPro" id="IPR022052">
    <property type="entry name" value="Histone-bd_RBBP4-like_N"/>
</dbReference>
<dbReference type="Pfam" id="PF00400">
    <property type="entry name" value="WD40"/>
    <property type="match status" value="3"/>
</dbReference>
<evidence type="ECO:0000256" key="5">
    <source>
        <dbReference type="ARBA" id="ARBA00040876"/>
    </source>
</evidence>
<dbReference type="SMART" id="SM00320">
    <property type="entry name" value="WD40"/>
    <property type="match status" value="5"/>
</dbReference>
<reference evidence="10" key="1">
    <citation type="submission" date="2021-01" db="EMBL/GenBank/DDBJ databases">
        <title>Caligus Genome Assembly.</title>
        <authorList>
            <person name="Gallardo-Escarate C."/>
        </authorList>
    </citation>
    <scope>NUCLEOTIDE SEQUENCE [LARGE SCALE GENOMIC DNA]</scope>
</reference>